<protein>
    <submittedName>
        <fullName evidence="1">Uncharacterized protein</fullName>
    </submittedName>
</protein>
<reference evidence="2" key="1">
    <citation type="submission" date="2013-01" db="EMBL/GenBank/DDBJ databases">
        <title>Draft Genome Sequence of a Mulberry Tree, Morus notabilis C.K. Schneid.</title>
        <authorList>
            <person name="He N."/>
            <person name="Zhao S."/>
        </authorList>
    </citation>
    <scope>NUCLEOTIDE SEQUENCE</scope>
</reference>
<dbReference type="AlphaFoldDB" id="W9RIM9"/>
<dbReference type="Proteomes" id="UP000030645">
    <property type="component" value="Unassembled WGS sequence"/>
</dbReference>
<proteinExistence type="predicted"/>
<gene>
    <name evidence="1" type="ORF">L484_008263</name>
</gene>
<dbReference type="EMBL" id="KE344274">
    <property type="protein sequence ID" value="EXB55912.1"/>
    <property type="molecule type" value="Genomic_DNA"/>
</dbReference>
<evidence type="ECO:0000313" key="2">
    <source>
        <dbReference type="Proteomes" id="UP000030645"/>
    </source>
</evidence>
<sequence length="60" mass="6976">MEGIKKLTWKIAVPNHCPTASERRHNHVHQKLTTAPLLSISLHLPTDLATGQWKRRRNWT</sequence>
<keyword evidence="2" id="KW-1185">Reference proteome</keyword>
<accession>W9RIM9</accession>
<name>W9RIM9_9ROSA</name>
<organism evidence="1 2">
    <name type="scientific">Morus notabilis</name>
    <dbReference type="NCBI Taxonomy" id="981085"/>
    <lineage>
        <taxon>Eukaryota</taxon>
        <taxon>Viridiplantae</taxon>
        <taxon>Streptophyta</taxon>
        <taxon>Embryophyta</taxon>
        <taxon>Tracheophyta</taxon>
        <taxon>Spermatophyta</taxon>
        <taxon>Magnoliopsida</taxon>
        <taxon>eudicotyledons</taxon>
        <taxon>Gunneridae</taxon>
        <taxon>Pentapetalae</taxon>
        <taxon>rosids</taxon>
        <taxon>fabids</taxon>
        <taxon>Rosales</taxon>
        <taxon>Moraceae</taxon>
        <taxon>Moreae</taxon>
        <taxon>Morus</taxon>
    </lineage>
</organism>
<evidence type="ECO:0000313" key="1">
    <source>
        <dbReference type="EMBL" id="EXB55912.1"/>
    </source>
</evidence>